<comment type="similarity">
    <text evidence="2">Belongs to the ADIPOR family.</text>
</comment>
<keyword evidence="9" id="KW-1185">Reference proteome</keyword>
<keyword evidence="6" id="KW-0479">Metal-binding</keyword>
<dbReference type="Pfam" id="PF03006">
    <property type="entry name" value="HlyIII"/>
    <property type="match status" value="1"/>
</dbReference>
<evidence type="ECO:0008006" key="10">
    <source>
        <dbReference type="Google" id="ProtNLM"/>
    </source>
</evidence>
<dbReference type="GO" id="GO:0006882">
    <property type="term" value="P:intracellular zinc ion homeostasis"/>
    <property type="evidence" value="ECO:0007669"/>
    <property type="project" value="TreeGrafter"/>
</dbReference>
<proteinExistence type="inferred from homology"/>
<protein>
    <recommendedName>
        <fullName evidence="10">Hemolysin-III channel protein Izh2</fullName>
    </recommendedName>
</protein>
<feature type="transmembrane region" description="Helical" evidence="7">
    <location>
        <begin position="266"/>
        <end position="290"/>
    </location>
</feature>
<organism evidence="8 9">
    <name type="scientific">Sclerotinia nivalis</name>
    <dbReference type="NCBI Taxonomy" id="352851"/>
    <lineage>
        <taxon>Eukaryota</taxon>
        <taxon>Fungi</taxon>
        <taxon>Dikarya</taxon>
        <taxon>Ascomycota</taxon>
        <taxon>Pezizomycotina</taxon>
        <taxon>Leotiomycetes</taxon>
        <taxon>Helotiales</taxon>
        <taxon>Sclerotiniaceae</taxon>
        <taxon>Sclerotinia</taxon>
    </lineage>
</organism>
<comment type="caution">
    <text evidence="8">The sequence shown here is derived from an EMBL/GenBank/DDBJ whole genome shotgun (WGS) entry which is preliminary data.</text>
</comment>
<dbReference type="Proteomes" id="UP001152300">
    <property type="component" value="Unassembled WGS sequence"/>
</dbReference>
<dbReference type="InterPro" id="IPR004254">
    <property type="entry name" value="AdipoR/HlyIII-related"/>
</dbReference>
<evidence type="ECO:0000256" key="1">
    <source>
        <dbReference type="ARBA" id="ARBA00004141"/>
    </source>
</evidence>
<evidence type="ECO:0000256" key="5">
    <source>
        <dbReference type="ARBA" id="ARBA00023136"/>
    </source>
</evidence>
<name>A0A9X0ADB9_9HELO</name>
<keyword evidence="3 7" id="KW-0812">Transmembrane</keyword>
<feature type="transmembrane region" description="Helical" evidence="7">
    <location>
        <begin position="339"/>
        <end position="361"/>
    </location>
</feature>
<evidence type="ECO:0000313" key="8">
    <source>
        <dbReference type="EMBL" id="KAJ8060279.1"/>
    </source>
</evidence>
<dbReference type="PANTHER" id="PTHR20855">
    <property type="entry name" value="ADIPOR/PROGESTIN RECEPTOR-RELATED"/>
    <property type="match status" value="1"/>
</dbReference>
<evidence type="ECO:0000313" key="9">
    <source>
        <dbReference type="Proteomes" id="UP001152300"/>
    </source>
</evidence>
<dbReference type="PANTHER" id="PTHR20855:SF52">
    <property type="entry name" value="ADIPONECTIN RECEPTOR PROTEIN"/>
    <property type="match status" value="1"/>
</dbReference>
<feature type="transmembrane region" description="Helical" evidence="7">
    <location>
        <begin position="142"/>
        <end position="159"/>
    </location>
</feature>
<evidence type="ECO:0000256" key="2">
    <source>
        <dbReference type="ARBA" id="ARBA00007018"/>
    </source>
</evidence>
<keyword evidence="5 7" id="KW-0472">Membrane</keyword>
<feature type="transmembrane region" description="Helical" evidence="7">
    <location>
        <begin position="171"/>
        <end position="193"/>
    </location>
</feature>
<feature type="binding site" evidence="6">
    <location>
        <position position="191"/>
    </location>
    <ligand>
        <name>Zn(2+)</name>
        <dbReference type="ChEBI" id="CHEBI:29105"/>
    </ligand>
</feature>
<dbReference type="GO" id="GO:0016020">
    <property type="term" value="C:membrane"/>
    <property type="evidence" value="ECO:0007669"/>
    <property type="project" value="UniProtKB-SubCell"/>
</dbReference>
<evidence type="ECO:0000256" key="3">
    <source>
        <dbReference type="ARBA" id="ARBA00022692"/>
    </source>
</evidence>
<reference evidence="8" key="1">
    <citation type="submission" date="2022-11" db="EMBL/GenBank/DDBJ databases">
        <title>Genome Resource of Sclerotinia nivalis Strain SnTB1, a Plant Pathogen Isolated from American Ginseng.</title>
        <authorList>
            <person name="Fan S."/>
        </authorList>
    </citation>
    <scope>NUCLEOTIDE SEQUENCE</scope>
    <source>
        <strain evidence="8">SnTB1</strain>
    </source>
</reference>
<feature type="binding site" evidence="6">
    <location>
        <position position="337"/>
    </location>
    <ligand>
        <name>Zn(2+)</name>
        <dbReference type="ChEBI" id="CHEBI:29105"/>
    </ligand>
</feature>
<gene>
    <name evidence="8" type="ORF">OCU04_010618</name>
</gene>
<dbReference type="EMBL" id="JAPEIS010000013">
    <property type="protein sequence ID" value="KAJ8060279.1"/>
    <property type="molecule type" value="Genomic_DNA"/>
</dbReference>
<comment type="subcellular location">
    <subcellularLocation>
        <location evidence="1">Membrane</location>
        <topology evidence="1">Multi-pass membrane protein</topology>
    </subcellularLocation>
</comment>
<dbReference type="GO" id="GO:0046872">
    <property type="term" value="F:metal ion binding"/>
    <property type="evidence" value="ECO:0007669"/>
    <property type="project" value="UniProtKB-KW"/>
</dbReference>
<feature type="transmembrane region" description="Helical" evidence="7">
    <location>
        <begin position="205"/>
        <end position="228"/>
    </location>
</feature>
<evidence type="ECO:0000256" key="6">
    <source>
        <dbReference type="PIRSR" id="PIRSR604254-1"/>
    </source>
</evidence>
<keyword evidence="4 7" id="KW-1133">Transmembrane helix</keyword>
<accession>A0A9X0ADB9</accession>
<evidence type="ECO:0000256" key="4">
    <source>
        <dbReference type="ARBA" id="ARBA00022989"/>
    </source>
</evidence>
<dbReference type="GO" id="GO:0038023">
    <property type="term" value="F:signaling receptor activity"/>
    <property type="evidence" value="ECO:0007669"/>
    <property type="project" value="TreeGrafter"/>
</dbReference>
<sequence length="371" mass="42246">MPHHTQRYLYKHKTISSSYLPNTLSIHPHPIHQCLFPSLSQSSNVKQIHLQNKMDTSKLEDFAISNLPQSESDKPPEPPVYRQILTQASHTGLITYDDLPSWHQDNPSIYTSYRPITHSIPRSLKSLFTLHNETLNIHTHSLPFLTCLLLTGLIFYIFSIYFPHSPLVDKFIFAIFFLTTTICMGLSTGYHTLMNHSKGVAGIWLRLDFCGIVVAILGDFVTGIYVAFYCEWRLQVGYWVMIITLTSTILILLLHPHFQGLQWRTFRVCMFIGTACSAFAPIINGIVYFGWHEVVRGTGMPWYLGEGGLLVLGAVVYALRIPECYFPGKFDIIGHSHQIFHILVVGAAGLHLVGLLKAYSYEYYHPRCGMR</sequence>
<feature type="transmembrane region" description="Helical" evidence="7">
    <location>
        <begin position="302"/>
        <end position="319"/>
    </location>
</feature>
<evidence type="ECO:0000256" key="7">
    <source>
        <dbReference type="SAM" id="Phobius"/>
    </source>
</evidence>
<keyword evidence="6" id="KW-0862">Zinc</keyword>
<dbReference type="AlphaFoldDB" id="A0A9X0ADB9"/>
<feature type="transmembrane region" description="Helical" evidence="7">
    <location>
        <begin position="234"/>
        <end position="254"/>
    </location>
</feature>
<feature type="binding site" evidence="6">
    <location>
        <position position="341"/>
    </location>
    <ligand>
        <name>Zn(2+)</name>
        <dbReference type="ChEBI" id="CHEBI:29105"/>
    </ligand>
</feature>
<dbReference type="OrthoDB" id="529367at2759"/>